<gene>
    <name evidence="3" type="ORF">EA26_06495</name>
</gene>
<dbReference type="PANTHER" id="PTHR30469">
    <property type="entry name" value="MULTIDRUG RESISTANCE PROTEIN MDTA"/>
    <property type="match status" value="1"/>
</dbReference>
<organism evidence="3 4">
    <name type="scientific">Vibrio navarrensis</name>
    <dbReference type="NCBI Taxonomy" id="29495"/>
    <lineage>
        <taxon>Bacteria</taxon>
        <taxon>Pseudomonadati</taxon>
        <taxon>Pseudomonadota</taxon>
        <taxon>Gammaproteobacteria</taxon>
        <taxon>Vibrionales</taxon>
        <taxon>Vibrionaceae</taxon>
        <taxon>Vibrio</taxon>
    </lineage>
</organism>
<reference evidence="3 4" key="1">
    <citation type="submission" date="2014-04" db="EMBL/GenBank/DDBJ databases">
        <title>Genome sequencing of Vibrio navarrensis strains.</title>
        <authorList>
            <person name="Gladney L.M."/>
            <person name="Katz L.S."/>
            <person name="Marino-Ramirez L."/>
            <person name="Jordan I.K."/>
        </authorList>
    </citation>
    <scope>NUCLEOTIDE SEQUENCE [LARGE SCALE GENOMIC DNA]</scope>
    <source>
        <strain evidence="3 4">ATCC 51183</strain>
    </source>
</reference>
<keyword evidence="2" id="KW-1133">Transmembrane helix</keyword>
<dbReference type="AlphaFoldDB" id="A0A099LU76"/>
<keyword evidence="4" id="KW-1185">Reference proteome</keyword>
<dbReference type="STRING" id="29495.EA26_06495"/>
<feature type="transmembrane region" description="Helical" evidence="2">
    <location>
        <begin position="66"/>
        <end position="86"/>
    </location>
</feature>
<dbReference type="Proteomes" id="UP000029994">
    <property type="component" value="Unassembled WGS sequence"/>
</dbReference>
<dbReference type="Gene3D" id="1.10.287.470">
    <property type="entry name" value="Helix hairpin bin"/>
    <property type="match status" value="1"/>
</dbReference>
<dbReference type="Gene3D" id="2.40.50.100">
    <property type="match status" value="1"/>
</dbReference>
<dbReference type="NCBIfam" id="TIGR01730">
    <property type="entry name" value="RND_mfp"/>
    <property type="match status" value="1"/>
</dbReference>
<sequence>MAGKSPSRAHRGPSICCHHLLTGICRNRSHAANHAANPLAIRRDQSAAQSTSEQLSRTGACQMKKVLVLLAGASSIIAALLALEALEPQPVAFKEKAQPLPTTTVMEVVPTDYAPRLILLATTTARWPIELKATSSAQLTWLHPKAEPGMRVEKGTELAKLDTHALAADLAEANSQFKQAQLNLQQVEHEQTVALKMLSAAPSSAFARREPQVAAAKALLAQTKQRVTSAMERLSQASMVAPFDAVILKRFVSPNQWLDVGQTAFTLAASDSLDATALVSERHWQQLQAELSSAHVKVQDRAGQTWPAHLRYVLPEVDALTRQRQVVFAVAEPYQSRSLLRPNQQVNVIVQLDKQANISALPLSSITRDGDVWTLDEQQRLQKEAVIFIAQTPDHAYVRFVEDSDKTRRVVLYPLLTMLEGQQVSPQSRTAFVLHEEAMR</sequence>
<evidence type="ECO:0000313" key="3">
    <source>
        <dbReference type="EMBL" id="KGK10971.1"/>
    </source>
</evidence>
<dbReference type="InterPro" id="IPR006143">
    <property type="entry name" value="RND_pump_MFP"/>
</dbReference>
<dbReference type="eggNOG" id="COG0845">
    <property type="taxonomic scope" value="Bacteria"/>
</dbReference>
<evidence type="ECO:0000256" key="1">
    <source>
        <dbReference type="ARBA" id="ARBA00009477"/>
    </source>
</evidence>
<accession>A0A099LU76</accession>
<proteinExistence type="inferred from homology"/>
<protein>
    <recommendedName>
        <fullName evidence="5">MFP transporter</fullName>
    </recommendedName>
</protein>
<comment type="similarity">
    <text evidence="1">Belongs to the membrane fusion protein (MFP) (TC 8.A.1) family.</text>
</comment>
<keyword evidence="2" id="KW-0812">Transmembrane</keyword>
<dbReference type="Gene3D" id="2.40.30.170">
    <property type="match status" value="1"/>
</dbReference>
<evidence type="ECO:0000313" key="4">
    <source>
        <dbReference type="Proteomes" id="UP000029994"/>
    </source>
</evidence>
<keyword evidence="2" id="KW-0472">Membrane</keyword>
<dbReference type="EMBL" id="JMCG01000001">
    <property type="protein sequence ID" value="KGK10971.1"/>
    <property type="molecule type" value="Genomic_DNA"/>
</dbReference>
<comment type="caution">
    <text evidence="3">The sequence shown here is derived from an EMBL/GenBank/DDBJ whole genome shotgun (WGS) entry which is preliminary data.</text>
</comment>
<evidence type="ECO:0000256" key="2">
    <source>
        <dbReference type="SAM" id="Phobius"/>
    </source>
</evidence>
<dbReference type="PANTHER" id="PTHR30469:SF15">
    <property type="entry name" value="HLYD FAMILY OF SECRETION PROTEINS"/>
    <property type="match status" value="1"/>
</dbReference>
<dbReference type="GO" id="GO:1990281">
    <property type="term" value="C:efflux pump complex"/>
    <property type="evidence" value="ECO:0007669"/>
    <property type="project" value="TreeGrafter"/>
</dbReference>
<dbReference type="SUPFAM" id="SSF111369">
    <property type="entry name" value="HlyD-like secretion proteins"/>
    <property type="match status" value="1"/>
</dbReference>
<evidence type="ECO:0008006" key="5">
    <source>
        <dbReference type="Google" id="ProtNLM"/>
    </source>
</evidence>
<dbReference type="GO" id="GO:0015562">
    <property type="term" value="F:efflux transmembrane transporter activity"/>
    <property type="evidence" value="ECO:0007669"/>
    <property type="project" value="TreeGrafter"/>
</dbReference>
<name>A0A099LU76_9VIBR</name>